<protein>
    <recommendedName>
        <fullName evidence="1">NodB homology domain-containing protein</fullName>
    </recommendedName>
</protein>
<gene>
    <name evidence="2" type="ORF">M430DRAFT_132193</name>
</gene>
<dbReference type="OrthoDB" id="2125469at2759"/>
<accession>A0A2T3BF95</accession>
<dbReference type="GeneID" id="36570316"/>
<dbReference type="InterPro" id="IPR011330">
    <property type="entry name" value="Glyco_hydro/deAcase_b/a-brl"/>
</dbReference>
<dbReference type="InterPro" id="IPR037950">
    <property type="entry name" value="PgdA-like"/>
</dbReference>
<dbReference type="STRING" id="857342.A0A2T3BF95"/>
<dbReference type="Pfam" id="PF01522">
    <property type="entry name" value="Polysacc_deac_1"/>
    <property type="match status" value="1"/>
</dbReference>
<dbReference type="PANTHER" id="PTHR47561:SF1">
    <property type="entry name" value="POLYSACCHARIDE DEACETYLASE FAMILY PROTEIN (AFU_ORTHOLOGUE AFUA_6G05030)"/>
    <property type="match status" value="1"/>
</dbReference>
<proteinExistence type="predicted"/>
<evidence type="ECO:0000313" key="3">
    <source>
        <dbReference type="Proteomes" id="UP000241818"/>
    </source>
</evidence>
<dbReference type="GO" id="GO:0016810">
    <property type="term" value="F:hydrolase activity, acting on carbon-nitrogen (but not peptide) bonds"/>
    <property type="evidence" value="ECO:0007669"/>
    <property type="project" value="InterPro"/>
</dbReference>
<feature type="domain" description="NodB homology" evidence="1">
    <location>
        <begin position="30"/>
        <end position="220"/>
    </location>
</feature>
<dbReference type="EMBL" id="KZ679006">
    <property type="protein sequence ID" value="PSS28052.1"/>
    <property type="molecule type" value="Genomic_DNA"/>
</dbReference>
<dbReference type="SUPFAM" id="SSF88713">
    <property type="entry name" value="Glycoside hydrolase/deacetylase"/>
    <property type="match status" value="1"/>
</dbReference>
<reference evidence="2 3" key="1">
    <citation type="journal article" date="2018" name="New Phytol.">
        <title>Comparative genomics and transcriptomics depict ericoid mycorrhizal fungi as versatile saprotrophs and plant mutualists.</title>
        <authorList>
            <person name="Martino E."/>
            <person name="Morin E."/>
            <person name="Grelet G.A."/>
            <person name="Kuo A."/>
            <person name="Kohler A."/>
            <person name="Daghino S."/>
            <person name="Barry K.W."/>
            <person name="Cichocki N."/>
            <person name="Clum A."/>
            <person name="Dockter R.B."/>
            <person name="Hainaut M."/>
            <person name="Kuo R.C."/>
            <person name="LaButti K."/>
            <person name="Lindahl B.D."/>
            <person name="Lindquist E.A."/>
            <person name="Lipzen A."/>
            <person name="Khouja H.R."/>
            <person name="Magnuson J."/>
            <person name="Murat C."/>
            <person name="Ohm R.A."/>
            <person name="Singer S.W."/>
            <person name="Spatafora J.W."/>
            <person name="Wang M."/>
            <person name="Veneault-Fourrey C."/>
            <person name="Henrissat B."/>
            <person name="Grigoriev I.V."/>
            <person name="Martin F.M."/>
            <person name="Perotto S."/>
        </authorList>
    </citation>
    <scope>NUCLEOTIDE SEQUENCE [LARGE SCALE GENOMIC DNA]</scope>
    <source>
        <strain evidence="2 3">ATCC 22711</strain>
    </source>
</reference>
<evidence type="ECO:0000259" key="1">
    <source>
        <dbReference type="PROSITE" id="PS51677"/>
    </source>
</evidence>
<evidence type="ECO:0000313" key="2">
    <source>
        <dbReference type="EMBL" id="PSS28052.1"/>
    </source>
</evidence>
<dbReference type="CDD" id="cd10938">
    <property type="entry name" value="CE4_HpPgdA_like"/>
    <property type="match status" value="1"/>
</dbReference>
<sequence>MVKRVLVGYGVDVDAVSGWINTRNGSPANPTDVSRGIFGATVGIDRLLKLWDKYGIKTTWFVPAHSLESFPEQITKVRDAGHEIGLHGYTHEFVSTLNEQQQRDILSKSIDVLTKFLGKKPKGWTAPAWDTSKQTIRLLEEYGIEYDHSFMHHDSQLYYAPYEPEYIETNTAVPASSWMVPMTSLKPSKVVEVPANWHLDDWPPFVLSLKQASTHGYVDTRSIEQLWKDQFDFLYREYDTFIFPMSIHPQVSGKPQVILMHERLIEYISKHQGVEWCTMEQMVAEFKEGKLSGAEVKGGVELK</sequence>
<dbReference type="RefSeq" id="XP_024725577.1">
    <property type="nucleotide sequence ID" value="XM_024862235.1"/>
</dbReference>
<dbReference type="Proteomes" id="UP000241818">
    <property type="component" value="Unassembled WGS sequence"/>
</dbReference>
<dbReference type="GO" id="GO:0005975">
    <property type="term" value="P:carbohydrate metabolic process"/>
    <property type="evidence" value="ECO:0007669"/>
    <property type="project" value="InterPro"/>
</dbReference>
<name>A0A2T3BF95_AMORE</name>
<dbReference type="InterPro" id="IPR002509">
    <property type="entry name" value="NODB_dom"/>
</dbReference>
<keyword evidence="3" id="KW-1185">Reference proteome</keyword>
<dbReference type="AlphaFoldDB" id="A0A2T3BF95"/>
<organism evidence="2 3">
    <name type="scientific">Amorphotheca resinae ATCC 22711</name>
    <dbReference type="NCBI Taxonomy" id="857342"/>
    <lineage>
        <taxon>Eukaryota</taxon>
        <taxon>Fungi</taxon>
        <taxon>Dikarya</taxon>
        <taxon>Ascomycota</taxon>
        <taxon>Pezizomycotina</taxon>
        <taxon>Leotiomycetes</taxon>
        <taxon>Helotiales</taxon>
        <taxon>Amorphothecaceae</taxon>
        <taxon>Amorphotheca</taxon>
    </lineage>
</organism>
<dbReference type="InParanoid" id="A0A2T3BF95"/>
<dbReference type="Gene3D" id="3.20.20.370">
    <property type="entry name" value="Glycoside hydrolase/deacetylase"/>
    <property type="match status" value="1"/>
</dbReference>
<dbReference type="PROSITE" id="PS51677">
    <property type="entry name" value="NODB"/>
    <property type="match status" value="1"/>
</dbReference>
<dbReference type="PANTHER" id="PTHR47561">
    <property type="entry name" value="POLYSACCHARIDE DEACETYLASE FAMILY PROTEIN (AFU_ORTHOLOGUE AFUA_6G05030)"/>
    <property type="match status" value="1"/>
</dbReference>